<dbReference type="InterPro" id="IPR000524">
    <property type="entry name" value="Tscrpt_reg_HTH_GntR"/>
</dbReference>
<comment type="similarity">
    <text evidence="1">In the C-terminal section; belongs to the class-I pyridoxal-phosphate-dependent aminotransferase family.</text>
</comment>
<dbReference type="SUPFAM" id="SSF46785">
    <property type="entry name" value="Winged helix' DNA-binding domain"/>
    <property type="match status" value="1"/>
</dbReference>
<dbReference type="InterPro" id="IPR015424">
    <property type="entry name" value="PyrdxlP-dep_Trfase"/>
</dbReference>
<name>A0A917E519_9HYPH</name>
<dbReference type="Gene3D" id="3.40.640.10">
    <property type="entry name" value="Type I PLP-dependent aspartate aminotransferase-like (Major domain)"/>
    <property type="match status" value="1"/>
</dbReference>
<sequence length="448" mass="47144">MLSGTGPIYQQIVEAMVEARAAGVLRPGDRLPPQRVLAERLGVDLTTVTRALSEARRRHLVDAAAGRGTFVSARGMEEPILDLGMNIPPSPAGLALPALIRSGIDALLKRSSAEALLSYHPGPGSPAERAAAALWLEPAAGGRIASDRIAVGAGAQSLLGAALATLVREGEAVLADDLTYPGIIGLARTLRLRLASVEADAEGLLPDRLEASAVRHGARLLYLNPTLHNPTTLVMPEARRRDLVAVARRIGLTILEDDPYRALLGEGAPASFLALAPELTFHVATLSKSLSPFLRTAFLAAPNGEALTEIAGNLRSLTLMAPPLMTSLAADWIRSGTAAEIVAGVRVEVAARHALARRLLPDHVKMHPAGLHAWLELKGGRRTADVVEAARSRGLAVSPAIDFAIGGQAPDAIRIALGAVENRDKLTDALTRLAAMIREPEARRAALV</sequence>
<dbReference type="InterPro" id="IPR004839">
    <property type="entry name" value="Aminotransferase_I/II_large"/>
</dbReference>
<evidence type="ECO:0000313" key="8">
    <source>
        <dbReference type="Proteomes" id="UP000644699"/>
    </source>
</evidence>
<dbReference type="InterPro" id="IPR051446">
    <property type="entry name" value="HTH_trans_reg/aminotransferase"/>
</dbReference>
<feature type="domain" description="HTH gntR-type" evidence="6">
    <location>
        <begin position="6"/>
        <end position="74"/>
    </location>
</feature>
<dbReference type="GO" id="GO:0003677">
    <property type="term" value="F:DNA binding"/>
    <property type="evidence" value="ECO:0007669"/>
    <property type="project" value="UniProtKB-KW"/>
</dbReference>
<keyword evidence="5" id="KW-0804">Transcription</keyword>
<gene>
    <name evidence="7" type="ORF">GCM10011390_23200</name>
</gene>
<dbReference type="Gene3D" id="1.10.10.10">
    <property type="entry name" value="Winged helix-like DNA-binding domain superfamily/Winged helix DNA-binding domain"/>
    <property type="match status" value="1"/>
</dbReference>
<organism evidence="7 8">
    <name type="scientific">Aureimonas endophytica</name>
    <dbReference type="NCBI Taxonomy" id="2027858"/>
    <lineage>
        <taxon>Bacteria</taxon>
        <taxon>Pseudomonadati</taxon>
        <taxon>Pseudomonadota</taxon>
        <taxon>Alphaproteobacteria</taxon>
        <taxon>Hyphomicrobiales</taxon>
        <taxon>Aurantimonadaceae</taxon>
        <taxon>Aureimonas</taxon>
    </lineage>
</organism>
<dbReference type="InterPro" id="IPR036388">
    <property type="entry name" value="WH-like_DNA-bd_sf"/>
</dbReference>
<evidence type="ECO:0000256" key="5">
    <source>
        <dbReference type="ARBA" id="ARBA00023163"/>
    </source>
</evidence>
<dbReference type="CDD" id="cd07377">
    <property type="entry name" value="WHTH_GntR"/>
    <property type="match status" value="1"/>
</dbReference>
<dbReference type="EMBL" id="BMIQ01000003">
    <property type="protein sequence ID" value="GGE03625.1"/>
    <property type="molecule type" value="Genomic_DNA"/>
</dbReference>
<dbReference type="GO" id="GO:0003700">
    <property type="term" value="F:DNA-binding transcription factor activity"/>
    <property type="evidence" value="ECO:0007669"/>
    <property type="project" value="InterPro"/>
</dbReference>
<evidence type="ECO:0000256" key="1">
    <source>
        <dbReference type="ARBA" id="ARBA00005384"/>
    </source>
</evidence>
<dbReference type="PANTHER" id="PTHR46577:SF1">
    <property type="entry name" value="HTH-TYPE TRANSCRIPTIONAL REGULATORY PROTEIN GABR"/>
    <property type="match status" value="1"/>
</dbReference>
<dbReference type="Proteomes" id="UP000644699">
    <property type="component" value="Unassembled WGS sequence"/>
</dbReference>
<evidence type="ECO:0000259" key="6">
    <source>
        <dbReference type="PROSITE" id="PS50949"/>
    </source>
</evidence>
<dbReference type="SUPFAM" id="SSF53383">
    <property type="entry name" value="PLP-dependent transferases"/>
    <property type="match status" value="1"/>
</dbReference>
<dbReference type="AlphaFoldDB" id="A0A917E519"/>
<dbReference type="GO" id="GO:0030170">
    <property type="term" value="F:pyridoxal phosphate binding"/>
    <property type="evidence" value="ECO:0007669"/>
    <property type="project" value="InterPro"/>
</dbReference>
<protein>
    <submittedName>
        <fullName evidence="7">HTH-type transcriptional regulator</fullName>
    </submittedName>
</protein>
<evidence type="ECO:0000256" key="3">
    <source>
        <dbReference type="ARBA" id="ARBA00023015"/>
    </source>
</evidence>
<keyword evidence="2" id="KW-0663">Pyridoxal phosphate</keyword>
<evidence type="ECO:0000256" key="4">
    <source>
        <dbReference type="ARBA" id="ARBA00023125"/>
    </source>
</evidence>
<reference evidence="7" key="2">
    <citation type="submission" date="2020-09" db="EMBL/GenBank/DDBJ databases">
        <authorList>
            <person name="Sun Q."/>
            <person name="Zhou Y."/>
        </authorList>
    </citation>
    <scope>NUCLEOTIDE SEQUENCE</scope>
    <source>
        <strain evidence="7">CGMCC 1.15367</strain>
    </source>
</reference>
<comment type="caution">
    <text evidence="7">The sequence shown here is derived from an EMBL/GenBank/DDBJ whole genome shotgun (WGS) entry which is preliminary data.</text>
</comment>
<dbReference type="Pfam" id="PF00392">
    <property type="entry name" value="GntR"/>
    <property type="match status" value="1"/>
</dbReference>
<evidence type="ECO:0000256" key="2">
    <source>
        <dbReference type="ARBA" id="ARBA00022898"/>
    </source>
</evidence>
<dbReference type="CDD" id="cd00609">
    <property type="entry name" value="AAT_like"/>
    <property type="match status" value="1"/>
</dbReference>
<dbReference type="Pfam" id="PF00155">
    <property type="entry name" value="Aminotran_1_2"/>
    <property type="match status" value="1"/>
</dbReference>
<dbReference type="PANTHER" id="PTHR46577">
    <property type="entry name" value="HTH-TYPE TRANSCRIPTIONAL REGULATORY PROTEIN GABR"/>
    <property type="match status" value="1"/>
</dbReference>
<keyword evidence="4" id="KW-0238">DNA-binding</keyword>
<dbReference type="PROSITE" id="PS50949">
    <property type="entry name" value="HTH_GNTR"/>
    <property type="match status" value="1"/>
</dbReference>
<accession>A0A917E519</accession>
<reference evidence="7" key="1">
    <citation type="journal article" date="2014" name="Int. J. Syst. Evol. Microbiol.">
        <title>Complete genome sequence of Corynebacterium casei LMG S-19264T (=DSM 44701T), isolated from a smear-ripened cheese.</title>
        <authorList>
            <consortium name="US DOE Joint Genome Institute (JGI-PGF)"/>
            <person name="Walter F."/>
            <person name="Albersmeier A."/>
            <person name="Kalinowski J."/>
            <person name="Ruckert C."/>
        </authorList>
    </citation>
    <scope>NUCLEOTIDE SEQUENCE</scope>
    <source>
        <strain evidence="7">CGMCC 1.15367</strain>
    </source>
</reference>
<keyword evidence="8" id="KW-1185">Reference proteome</keyword>
<dbReference type="InterPro" id="IPR015421">
    <property type="entry name" value="PyrdxlP-dep_Trfase_major"/>
</dbReference>
<dbReference type="SMART" id="SM00345">
    <property type="entry name" value="HTH_GNTR"/>
    <property type="match status" value="1"/>
</dbReference>
<dbReference type="InterPro" id="IPR036390">
    <property type="entry name" value="WH_DNA-bd_sf"/>
</dbReference>
<keyword evidence="3" id="KW-0805">Transcription regulation</keyword>
<proteinExistence type="inferred from homology"/>
<evidence type="ECO:0000313" key="7">
    <source>
        <dbReference type="EMBL" id="GGE03625.1"/>
    </source>
</evidence>